<dbReference type="RefSeq" id="WP_242178085.1">
    <property type="nucleotide sequence ID" value="NZ_JAKQYM010000004.1"/>
</dbReference>
<evidence type="ECO:0000313" key="2">
    <source>
        <dbReference type="EMBL" id="MCI2228956.1"/>
    </source>
</evidence>
<dbReference type="EMBL" id="JAKQYM010000004">
    <property type="protein sequence ID" value="MCI2228956.1"/>
    <property type="molecule type" value="Genomic_DNA"/>
</dbReference>
<keyword evidence="1" id="KW-0812">Transmembrane</keyword>
<dbReference type="Pfam" id="PF14079">
    <property type="entry name" value="DUF4260"/>
    <property type="match status" value="1"/>
</dbReference>
<keyword evidence="1" id="KW-0472">Membrane</keyword>
<comment type="caution">
    <text evidence="2">The sequence shown here is derived from an EMBL/GenBank/DDBJ whole genome shotgun (WGS) entry which is preliminary data.</text>
</comment>
<protein>
    <submittedName>
        <fullName evidence="2">DUF4260 domain-containing protein</fullName>
    </submittedName>
</protein>
<evidence type="ECO:0000313" key="3">
    <source>
        <dbReference type="Proteomes" id="UP001139369"/>
    </source>
</evidence>
<accession>A0A9X2AIX4</accession>
<evidence type="ECO:0000256" key="1">
    <source>
        <dbReference type="SAM" id="Phobius"/>
    </source>
</evidence>
<keyword evidence="1" id="KW-1133">Transmembrane helix</keyword>
<feature type="transmembrane region" description="Helical" evidence="1">
    <location>
        <begin position="12"/>
        <end position="30"/>
    </location>
</feature>
<dbReference type="InterPro" id="IPR025356">
    <property type="entry name" value="DUF4260"/>
</dbReference>
<dbReference type="Proteomes" id="UP001139369">
    <property type="component" value="Unassembled WGS sequence"/>
</dbReference>
<name>A0A9X2AIX4_9FLAO</name>
<sequence length="118" mass="13573">MKILLKIEELMMLILSIVMFSQLSFDWWWYLVLFLSPDVSFIGYTINPKFGAICYNLLHHKGLAIMIYLVGMYLNNESIQLVGIIIFGHASFDRILGYGLKYSDSFNNTHLGKIGSKD</sequence>
<proteinExistence type="predicted"/>
<keyword evidence="3" id="KW-1185">Reference proteome</keyword>
<dbReference type="AlphaFoldDB" id="A0A9X2AIX4"/>
<gene>
    <name evidence="2" type="ORF">MC378_07235</name>
</gene>
<reference evidence="2" key="1">
    <citation type="submission" date="2022-02" db="EMBL/GenBank/DDBJ databases">
        <title>Polaribacter sp. MSW13, isolated from seawater.</title>
        <authorList>
            <person name="Kristyanto S."/>
            <person name="Jung J."/>
            <person name="Jeon C.O."/>
        </authorList>
    </citation>
    <scope>NUCLEOTIDE SEQUENCE</scope>
    <source>
        <strain evidence="2">MSW13</strain>
    </source>
</reference>
<organism evidence="2 3">
    <name type="scientific">Polaribacter marinus</name>
    <dbReference type="NCBI Taxonomy" id="2916838"/>
    <lineage>
        <taxon>Bacteria</taxon>
        <taxon>Pseudomonadati</taxon>
        <taxon>Bacteroidota</taxon>
        <taxon>Flavobacteriia</taxon>
        <taxon>Flavobacteriales</taxon>
        <taxon>Flavobacteriaceae</taxon>
    </lineage>
</organism>